<dbReference type="GO" id="GO:0010333">
    <property type="term" value="F:terpene synthase activity"/>
    <property type="evidence" value="ECO:0007669"/>
    <property type="project" value="InterPro"/>
</dbReference>
<dbReference type="PANTHER" id="PTHR35201">
    <property type="entry name" value="TERPENE SYNTHASE"/>
    <property type="match status" value="1"/>
</dbReference>
<dbReference type="InterPro" id="IPR008949">
    <property type="entry name" value="Isoprenoid_synthase_dom_sf"/>
</dbReference>
<evidence type="ECO:0000256" key="3">
    <source>
        <dbReference type="SAM" id="MobiDB-lite"/>
    </source>
</evidence>
<keyword evidence="5" id="KW-1185">Reference proteome</keyword>
<feature type="region of interest" description="Disordered" evidence="3">
    <location>
        <begin position="335"/>
        <end position="361"/>
    </location>
</feature>
<dbReference type="Proteomes" id="UP000600026">
    <property type="component" value="Unassembled WGS sequence"/>
</dbReference>
<dbReference type="Gene3D" id="1.10.600.10">
    <property type="entry name" value="Farnesyl Diphosphate Synthase"/>
    <property type="match status" value="1"/>
</dbReference>
<evidence type="ECO:0000256" key="2">
    <source>
        <dbReference type="RuleBase" id="RU366034"/>
    </source>
</evidence>
<dbReference type="SUPFAM" id="SSF48576">
    <property type="entry name" value="Terpenoid synthases"/>
    <property type="match status" value="1"/>
</dbReference>
<evidence type="ECO:0000313" key="4">
    <source>
        <dbReference type="EMBL" id="GHI86135.1"/>
    </source>
</evidence>
<dbReference type="EMBL" id="BNEE01000006">
    <property type="protein sequence ID" value="GHI86135.1"/>
    <property type="molecule type" value="Genomic_DNA"/>
</dbReference>
<comment type="similarity">
    <text evidence="2">Belongs to the terpene synthase family.</text>
</comment>
<comment type="caution">
    <text evidence="4">The sequence shown here is derived from an EMBL/GenBank/DDBJ whole genome shotgun (WGS) entry which is preliminary data.</text>
</comment>
<keyword evidence="2" id="KW-0460">Magnesium</keyword>
<gene>
    <name evidence="4" type="ORF">Sxan_34990</name>
</gene>
<reference evidence="4" key="1">
    <citation type="submission" date="2020-09" db="EMBL/GenBank/DDBJ databases">
        <title>Whole genome shotgun sequence of Streptomyces xanthophaeus NBRC 12829.</title>
        <authorList>
            <person name="Komaki H."/>
            <person name="Tamura T."/>
        </authorList>
    </citation>
    <scope>NUCLEOTIDE SEQUENCE</scope>
    <source>
        <strain evidence="4">NBRC 12829</strain>
    </source>
</reference>
<dbReference type="GO" id="GO:0046872">
    <property type="term" value="F:metal ion binding"/>
    <property type="evidence" value="ECO:0007669"/>
    <property type="project" value="UniProtKB-KW"/>
</dbReference>
<dbReference type="Pfam" id="PF19086">
    <property type="entry name" value="Terpene_syn_C_2"/>
    <property type="match status" value="1"/>
</dbReference>
<sequence>MTVQAIKLPILRMPYPVRVNPSLLALHEETETWAREMGMLDSDEAPSAHRAIWTRSQFHAMAVDRLTAWALPDASPADLRLNHRFNLWALAWDDYFASAFKRTGDLAGAQAFTDRLHAFLPLEPGARLPEPTNAVERGMADLQQRLFPPRLAHWQQGLNRALARYIDAGVQELANSRAGRVPDLIEYAQFRRESFAAYTAPYSVELSTGARIPEQIRHSRAFRALLDAFMDYMGMANDIASYQREVHDEHDVNNLVIVLQASLGLSVQEAMHAAAELVTARLRHFEHLTRSELPTVVQRAGLNQGERIELESWLRGACSFLSGLHAWYTGAPRYAPADGPSQEQRTSTAAVPTGGRCVSVS</sequence>
<dbReference type="InterPro" id="IPR034686">
    <property type="entry name" value="Terpene_cyclase-like_2"/>
</dbReference>
<protein>
    <recommendedName>
        <fullName evidence="2">Terpene synthase</fullName>
        <ecNumber evidence="2">4.2.3.-</ecNumber>
    </recommendedName>
</protein>
<name>A0A919LCP6_9ACTN</name>
<dbReference type="SFLD" id="SFLDS00005">
    <property type="entry name" value="Isoprenoid_Synthase_Type_I"/>
    <property type="match status" value="1"/>
</dbReference>
<dbReference type="EC" id="4.2.3.-" evidence="2"/>
<dbReference type="SFLD" id="SFLDG01020">
    <property type="entry name" value="Terpene_Cyclase_Like_2"/>
    <property type="match status" value="1"/>
</dbReference>
<dbReference type="AlphaFoldDB" id="A0A919LCP6"/>
<evidence type="ECO:0000313" key="5">
    <source>
        <dbReference type="Proteomes" id="UP000600026"/>
    </source>
</evidence>
<accession>A0A919LCP6</accession>
<comment type="cofactor">
    <cofactor evidence="2">
        <name>Mg(2+)</name>
        <dbReference type="ChEBI" id="CHEBI:18420"/>
    </cofactor>
</comment>
<dbReference type="OrthoDB" id="2989600at2"/>
<keyword evidence="1 2" id="KW-0456">Lyase</keyword>
<dbReference type="PANTHER" id="PTHR35201:SF4">
    <property type="entry name" value="BETA-PINACENE SYNTHASE-RELATED"/>
    <property type="match status" value="1"/>
</dbReference>
<organism evidence="4 5">
    <name type="scientific">Streptomyces xanthophaeus</name>
    <dbReference type="NCBI Taxonomy" id="67385"/>
    <lineage>
        <taxon>Bacteria</taxon>
        <taxon>Bacillati</taxon>
        <taxon>Actinomycetota</taxon>
        <taxon>Actinomycetes</taxon>
        <taxon>Kitasatosporales</taxon>
        <taxon>Streptomycetaceae</taxon>
        <taxon>Streptomyces</taxon>
    </lineage>
</organism>
<dbReference type="RefSeq" id="WP_031143456.1">
    <property type="nucleotide sequence ID" value="NZ_BNEE01000006.1"/>
</dbReference>
<keyword evidence="2" id="KW-0479">Metal-binding</keyword>
<proteinExistence type="inferred from homology"/>
<feature type="compositionally biased region" description="Polar residues" evidence="3">
    <location>
        <begin position="341"/>
        <end position="350"/>
    </location>
</feature>
<evidence type="ECO:0000256" key="1">
    <source>
        <dbReference type="ARBA" id="ARBA00023239"/>
    </source>
</evidence>